<organism evidence="8 9">
    <name type="scientific">Falsigemmobacter faecalis</name>
    <dbReference type="NCBI Taxonomy" id="2488730"/>
    <lineage>
        <taxon>Bacteria</taxon>
        <taxon>Pseudomonadati</taxon>
        <taxon>Pseudomonadota</taxon>
        <taxon>Alphaproteobacteria</taxon>
        <taxon>Rhodobacterales</taxon>
        <taxon>Paracoccaceae</taxon>
        <taxon>Falsigemmobacter</taxon>
    </lineage>
</organism>
<dbReference type="NCBIfam" id="TIGR02963">
    <property type="entry name" value="xanthine_xdhA"/>
    <property type="match status" value="1"/>
</dbReference>
<dbReference type="PROSITE" id="PS00197">
    <property type="entry name" value="2FE2S_FER_1"/>
    <property type="match status" value="1"/>
</dbReference>
<dbReference type="PANTHER" id="PTHR45444">
    <property type="entry name" value="XANTHINE DEHYDROGENASE"/>
    <property type="match status" value="1"/>
</dbReference>
<keyword evidence="2" id="KW-0479">Metal-binding</keyword>
<evidence type="ECO:0000313" key="9">
    <source>
        <dbReference type="Proteomes" id="UP000282125"/>
    </source>
</evidence>
<comment type="caution">
    <text evidence="8">The sequence shown here is derived from an EMBL/GenBank/DDBJ whole genome shotgun (WGS) entry which is preliminary data.</text>
</comment>
<dbReference type="GO" id="GO:0051537">
    <property type="term" value="F:2 iron, 2 sulfur cluster binding"/>
    <property type="evidence" value="ECO:0007669"/>
    <property type="project" value="InterPro"/>
</dbReference>
<evidence type="ECO:0000256" key="4">
    <source>
        <dbReference type="ARBA" id="ARBA00023002"/>
    </source>
</evidence>
<dbReference type="InterPro" id="IPR012675">
    <property type="entry name" value="Beta-grasp_dom_sf"/>
</dbReference>
<dbReference type="SUPFAM" id="SSF54292">
    <property type="entry name" value="2Fe-2S ferredoxin-like"/>
    <property type="match status" value="1"/>
</dbReference>
<dbReference type="Pfam" id="PF00941">
    <property type="entry name" value="FAD_binding_5"/>
    <property type="match status" value="1"/>
</dbReference>
<evidence type="ECO:0000259" key="7">
    <source>
        <dbReference type="PROSITE" id="PS51387"/>
    </source>
</evidence>
<dbReference type="Pfam" id="PF00111">
    <property type="entry name" value="Fer2"/>
    <property type="match status" value="1"/>
</dbReference>
<dbReference type="OrthoDB" id="9792018at2"/>
<dbReference type="GO" id="GO:0005506">
    <property type="term" value="F:iron ion binding"/>
    <property type="evidence" value="ECO:0007669"/>
    <property type="project" value="InterPro"/>
</dbReference>
<dbReference type="InterPro" id="IPR016169">
    <property type="entry name" value="FAD-bd_PCMH_sub2"/>
</dbReference>
<dbReference type="Gene3D" id="3.30.43.10">
    <property type="entry name" value="Uridine Diphospho-n-acetylenolpyruvylglucosamine Reductase, domain 2"/>
    <property type="match status" value="1"/>
</dbReference>
<dbReference type="EC" id="1.17.1.4" evidence="8"/>
<proteinExistence type="predicted"/>
<dbReference type="InterPro" id="IPR002346">
    <property type="entry name" value="Mopterin_DH_FAD-bd"/>
</dbReference>
<keyword evidence="9" id="KW-1185">Reference proteome</keyword>
<dbReference type="Gene3D" id="3.30.465.10">
    <property type="match status" value="1"/>
</dbReference>
<keyword evidence="4 8" id="KW-0560">Oxidoreductase</keyword>
<dbReference type="Pfam" id="PF01799">
    <property type="entry name" value="Fer2_2"/>
    <property type="match status" value="1"/>
</dbReference>
<reference evidence="8 9" key="1">
    <citation type="submission" date="2018-11" db="EMBL/GenBank/DDBJ databases">
        <title>Gemmobacter sp. nov., YIM 102744-1 draft genome.</title>
        <authorList>
            <person name="Li G."/>
            <person name="Jiang Y."/>
        </authorList>
    </citation>
    <scope>NUCLEOTIDE SEQUENCE [LARGE SCALE GENOMIC DNA]</scope>
    <source>
        <strain evidence="8 9">YIM 102744-1</strain>
    </source>
</reference>
<dbReference type="PROSITE" id="PS51085">
    <property type="entry name" value="2FE2S_FER_2"/>
    <property type="match status" value="1"/>
</dbReference>
<dbReference type="InterPro" id="IPR012175">
    <property type="entry name" value="Xanth_DH_ssu_bac"/>
</dbReference>
<evidence type="ECO:0000256" key="3">
    <source>
        <dbReference type="ARBA" id="ARBA00022827"/>
    </source>
</evidence>
<dbReference type="Gene3D" id="3.30.390.50">
    <property type="entry name" value="CO dehydrogenase flavoprotein, C-terminal domain"/>
    <property type="match status" value="1"/>
</dbReference>
<feature type="domain" description="FAD-binding PCMH-type" evidence="7">
    <location>
        <begin position="172"/>
        <end position="345"/>
    </location>
</feature>
<dbReference type="InterPro" id="IPR006058">
    <property type="entry name" value="2Fe2S_fd_BS"/>
</dbReference>
<name>A0A3P3DNV9_9RHOB</name>
<dbReference type="InterPro" id="IPR002888">
    <property type="entry name" value="2Fe-2S-bd"/>
</dbReference>
<dbReference type="SMART" id="SM01092">
    <property type="entry name" value="CO_deh_flav_C"/>
    <property type="match status" value="1"/>
</dbReference>
<keyword evidence="3" id="KW-0274">FAD</keyword>
<dbReference type="RefSeq" id="WP_124964479.1">
    <property type="nucleotide sequence ID" value="NZ_RRAZ01000009.1"/>
</dbReference>
<evidence type="ECO:0000256" key="5">
    <source>
        <dbReference type="ARBA" id="ARBA00023004"/>
    </source>
</evidence>
<dbReference type="InterPro" id="IPR016166">
    <property type="entry name" value="FAD-bd_PCMH"/>
</dbReference>
<accession>A0A3P3DNV9</accession>
<dbReference type="PANTHER" id="PTHR45444:SF3">
    <property type="entry name" value="XANTHINE DEHYDROGENASE"/>
    <property type="match status" value="1"/>
</dbReference>
<sequence length="461" mass="48840">MSDVAFLLNGTPVRVEGVSPARTLLDWLREERGLTGTKEGCNEGDCGACTVVVSDEAGSRALNACILFLPQLQGKSIRTVEGFADEAGRLSPVQQAMAECHGSQCGFCTPGIVASLTAAVISGARDHDRTLAGNLCRCTGYAPIIRAAKAAETAPLPVWVTSDRSRALPPVMNRSRAAWFAPQSSDELAALYLANPQTRLIAGATDVGLWVTKGLKDLGPVAFIAGVKDLQRIEETAEHFRIGAMVTLSDLLAALSPHFASLGAMLARYASVQVRNAATIGGNIGNGSPIGDSPPALIALDAKLHLRRGDSRRSLPLEAYFLDYGRQDRQPGEFIEWIEIPKQADTLRVAKLSKRFDQDISAVLGAFNLVTEAGVIASARIAFGGMAGTPKRAGATEAALIGRALSDETLRAAQAALETDFTPLSDMRASAAYRMEGAKGMLARVFAEARGLKTDLHEVQA</sequence>
<dbReference type="InterPro" id="IPR036683">
    <property type="entry name" value="CO_DH_flav_C_dom_sf"/>
</dbReference>
<dbReference type="PIRSF" id="PIRSF036557">
    <property type="entry name" value="XdhA_RC"/>
    <property type="match status" value="1"/>
</dbReference>
<dbReference type="AlphaFoldDB" id="A0A3P3DNV9"/>
<keyword evidence="1" id="KW-0285">Flavoprotein</keyword>
<evidence type="ECO:0000256" key="1">
    <source>
        <dbReference type="ARBA" id="ARBA00022630"/>
    </source>
</evidence>
<dbReference type="Gene3D" id="1.10.150.120">
    <property type="entry name" value="[2Fe-2S]-binding domain"/>
    <property type="match status" value="1"/>
</dbReference>
<evidence type="ECO:0000313" key="8">
    <source>
        <dbReference type="EMBL" id="RRH75855.1"/>
    </source>
</evidence>
<dbReference type="InterPro" id="IPR036318">
    <property type="entry name" value="FAD-bd_PCMH-like_sf"/>
</dbReference>
<dbReference type="GO" id="GO:0071949">
    <property type="term" value="F:FAD binding"/>
    <property type="evidence" value="ECO:0007669"/>
    <property type="project" value="InterPro"/>
</dbReference>
<dbReference type="SUPFAM" id="SSF55447">
    <property type="entry name" value="CO dehydrogenase flavoprotein C-terminal domain-like"/>
    <property type="match status" value="1"/>
</dbReference>
<dbReference type="InterPro" id="IPR016208">
    <property type="entry name" value="Ald_Oxase/xanthine_DH-like"/>
</dbReference>
<dbReference type="InterPro" id="IPR016167">
    <property type="entry name" value="FAD-bd_PCMH_sub1"/>
</dbReference>
<evidence type="ECO:0000259" key="6">
    <source>
        <dbReference type="PROSITE" id="PS51085"/>
    </source>
</evidence>
<dbReference type="InterPro" id="IPR001041">
    <property type="entry name" value="2Fe-2S_ferredoxin-type"/>
</dbReference>
<dbReference type="Gene3D" id="3.10.20.30">
    <property type="match status" value="1"/>
</dbReference>
<dbReference type="InterPro" id="IPR005107">
    <property type="entry name" value="CO_DH_flav_C"/>
</dbReference>
<dbReference type="EMBL" id="RRAZ01000009">
    <property type="protein sequence ID" value="RRH75855.1"/>
    <property type="molecule type" value="Genomic_DNA"/>
</dbReference>
<feature type="domain" description="2Fe-2S ferredoxin-type" evidence="6">
    <location>
        <begin position="2"/>
        <end position="83"/>
    </location>
</feature>
<gene>
    <name evidence="8" type="primary">xdhA</name>
    <name evidence="8" type="ORF">EG244_08000</name>
</gene>
<evidence type="ECO:0000256" key="2">
    <source>
        <dbReference type="ARBA" id="ARBA00022723"/>
    </source>
</evidence>
<dbReference type="Proteomes" id="UP000282125">
    <property type="component" value="Unassembled WGS sequence"/>
</dbReference>
<dbReference type="InterPro" id="IPR036010">
    <property type="entry name" value="2Fe-2S_ferredoxin-like_sf"/>
</dbReference>
<dbReference type="SUPFAM" id="SSF47741">
    <property type="entry name" value="CO dehydrogenase ISP C-domain like"/>
    <property type="match status" value="1"/>
</dbReference>
<protein>
    <submittedName>
        <fullName evidence="8">Xanthine dehydrogenase small subunit</fullName>
        <ecNumber evidence="8">1.17.1.4</ecNumber>
    </submittedName>
</protein>
<dbReference type="Pfam" id="PF03450">
    <property type="entry name" value="CO_deh_flav_C"/>
    <property type="match status" value="1"/>
</dbReference>
<dbReference type="CDD" id="cd00207">
    <property type="entry name" value="fer2"/>
    <property type="match status" value="1"/>
</dbReference>
<keyword evidence="5" id="KW-0408">Iron</keyword>
<dbReference type="InterPro" id="IPR014307">
    <property type="entry name" value="Xanthine_DH_ssu"/>
</dbReference>
<dbReference type="GO" id="GO:0004854">
    <property type="term" value="F:xanthine dehydrogenase activity"/>
    <property type="evidence" value="ECO:0007669"/>
    <property type="project" value="UniProtKB-EC"/>
</dbReference>
<dbReference type="InterPro" id="IPR036884">
    <property type="entry name" value="2Fe-2S-bd_dom_sf"/>
</dbReference>
<dbReference type="SUPFAM" id="SSF56176">
    <property type="entry name" value="FAD-binding/transporter-associated domain-like"/>
    <property type="match status" value="1"/>
</dbReference>
<dbReference type="PROSITE" id="PS51387">
    <property type="entry name" value="FAD_PCMH"/>
    <property type="match status" value="1"/>
</dbReference>